<proteinExistence type="inferred from homology"/>
<dbReference type="Pfam" id="PF01012">
    <property type="entry name" value="ETF"/>
    <property type="match status" value="1"/>
</dbReference>
<keyword evidence="2" id="KW-0813">Transport</keyword>
<dbReference type="SUPFAM" id="SSF47413">
    <property type="entry name" value="lambda repressor-like DNA-binding domains"/>
    <property type="match status" value="1"/>
</dbReference>
<dbReference type="GO" id="GO:0033539">
    <property type="term" value="P:fatty acid beta-oxidation using acyl-CoA dehydrogenase"/>
    <property type="evidence" value="ECO:0007669"/>
    <property type="project" value="TreeGrafter"/>
</dbReference>
<dbReference type="SUPFAM" id="SSF51182">
    <property type="entry name" value="RmlC-like cupins"/>
    <property type="match status" value="1"/>
</dbReference>
<dbReference type="Gene3D" id="1.10.260.40">
    <property type="entry name" value="lambda repressor-like DNA-binding domains"/>
    <property type="match status" value="1"/>
</dbReference>
<keyword evidence="5" id="KW-1185">Reference proteome</keyword>
<dbReference type="GO" id="GO:0009055">
    <property type="term" value="F:electron transfer activity"/>
    <property type="evidence" value="ECO:0007669"/>
    <property type="project" value="InterPro"/>
</dbReference>
<dbReference type="AlphaFoldDB" id="A0A1W2BG28"/>
<evidence type="ECO:0000256" key="2">
    <source>
        <dbReference type="ARBA" id="ARBA00022982"/>
    </source>
</evidence>
<dbReference type="InterPro" id="IPR029035">
    <property type="entry name" value="DHS-like_NAD/FAD-binding_dom"/>
</dbReference>
<dbReference type="Pfam" id="PF01381">
    <property type="entry name" value="HTH_3"/>
    <property type="match status" value="1"/>
</dbReference>
<dbReference type="SMART" id="SM00893">
    <property type="entry name" value="ETF"/>
    <property type="match status" value="1"/>
</dbReference>
<evidence type="ECO:0000313" key="4">
    <source>
        <dbReference type="EMBL" id="SMC71963.1"/>
    </source>
</evidence>
<dbReference type="InterPro" id="IPR001308">
    <property type="entry name" value="ETF_a/FixB"/>
</dbReference>
<evidence type="ECO:0000259" key="3">
    <source>
        <dbReference type="PROSITE" id="PS50943"/>
    </source>
</evidence>
<reference evidence="4 5" key="1">
    <citation type="submission" date="2017-04" db="EMBL/GenBank/DDBJ databases">
        <authorList>
            <person name="Afonso C.L."/>
            <person name="Miller P.J."/>
            <person name="Scott M.A."/>
            <person name="Spackman E."/>
            <person name="Goraichik I."/>
            <person name="Dimitrov K.M."/>
            <person name="Suarez D.L."/>
            <person name="Swayne D.E."/>
        </authorList>
    </citation>
    <scope>NUCLEOTIDE SEQUENCE [LARGE SCALE GENOMIC DNA]</scope>
    <source>
        <strain evidence="4 5">DSM 3385</strain>
    </source>
</reference>
<dbReference type="InterPro" id="IPR014731">
    <property type="entry name" value="ETF_asu_C"/>
</dbReference>
<dbReference type="Gene3D" id="3.40.50.1220">
    <property type="entry name" value="TPP-binding domain"/>
    <property type="match status" value="1"/>
</dbReference>
<dbReference type="InterPro" id="IPR013096">
    <property type="entry name" value="Cupin_2"/>
</dbReference>
<dbReference type="InterPro" id="IPR014730">
    <property type="entry name" value="ETF_a/b_N"/>
</dbReference>
<dbReference type="InterPro" id="IPR011051">
    <property type="entry name" value="RmlC_Cupin_sf"/>
</dbReference>
<evidence type="ECO:0000256" key="1">
    <source>
        <dbReference type="ARBA" id="ARBA00005817"/>
    </source>
</evidence>
<dbReference type="Pfam" id="PF00766">
    <property type="entry name" value="ETF_alpha"/>
    <property type="match status" value="1"/>
</dbReference>
<protein>
    <submittedName>
        <fullName evidence="4">Electron transfer flavoprotein, alpha subunit</fullName>
    </submittedName>
</protein>
<dbReference type="Gene3D" id="2.60.120.10">
    <property type="entry name" value="Jelly Rolls"/>
    <property type="match status" value="1"/>
</dbReference>
<dbReference type="PANTHER" id="PTHR43153:SF1">
    <property type="entry name" value="ELECTRON TRANSFER FLAVOPROTEIN SUBUNIT ALPHA, MITOCHONDRIAL"/>
    <property type="match status" value="1"/>
</dbReference>
<dbReference type="SMART" id="SM00530">
    <property type="entry name" value="HTH_XRE"/>
    <property type="match status" value="1"/>
</dbReference>
<dbReference type="GO" id="GO:0003677">
    <property type="term" value="F:DNA binding"/>
    <property type="evidence" value="ECO:0007669"/>
    <property type="project" value="InterPro"/>
</dbReference>
<dbReference type="InterPro" id="IPR010982">
    <property type="entry name" value="Lambda_DNA-bd_dom_sf"/>
</dbReference>
<dbReference type="PANTHER" id="PTHR43153">
    <property type="entry name" value="ELECTRON TRANSFER FLAVOPROTEIN ALPHA"/>
    <property type="match status" value="1"/>
</dbReference>
<dbReference type="CDD" id="cd02209">
    <property type="entry name" value="cupin_XRE_C"/>
    <property type="match status" value="1"/>
</dbReference>
<dbReference type="Gene3D" id="3.40.50.620">
    <property type="entry name" value="HUPs"/>
    <property type="match status" value="1"/>
</dbReference>
<accession>A0A1W2BG28</accession>
<dbReference type="InterPro" id="IPR001387">
    <property type="entry name" value="Cro/C1-type_HTH"/>
</dbReference>
<dbReference type="Pfam" id="PF07883">
    <property type="entry name" value="Cupin_2"/>
    <property type="match status" value="1"/>
</dbReference>
<name>A0A1W2BG28_9BACT</name>
<organism evidence="4 5">
    <name type="scientific">Desulfocicer vacuolatum DSM 3385</name>
    <dbReference type="NCBI Taxonomy" id="1121400"/>
    <lineage>
        <taxon>Bacteria</taxon>
        <taxon>Pseudomonadati</taxon>
        <taxon>Thermodesulfobacteriota</taxon>
        <taxon>Desulfobacteria</taxon>
        <taxon>Desulfobacterales</taxon>
        <taxon>Desulfobacteraceae</taxon>
        <taxon>Desulfocicer</taxon>
    </lineage>
</organism>
<gene>
    <name evidence="4" type="ORF">SAMN02746065_10876</name>
</gene>
<dbReference type="PROSITE" id="PS50943">
    <property type="entry name" value="HTH_CROC1"/>
    <property type="match status" value="1"/>
</dbReference>
<dbReference type="GO" id="GO:0050660">
    <property type="term" value="F:flavin adenine dinucleotide binding"/>
    <property type="evidence" value="ECO:0007669"/>
    <property type="project" value="InterPro"/>
</dbReference>
<dbReference type="CDD" id="cd00093">
    <property type="entry name" value="HTH_XRE"/>
    <property type="match status" value="1"/>
</dbReference>
<sequence>MTNNINTQTNNPDMAEKEIWVYGDVRSSALFNNSLNVLAGAQKLASLTGGKTVFMIISRDNKHNPDAVEEQNAADQAVKHGVDRVLTLKPSAGGYLLPEQEARIIAGVVQQQNPCVCLFPLHVIPREICSRVATLCHGGMIADCMDFKYDAGEIIAVCPSHGGEVMAQLGFSDATITGFITVQPNAFVRKETTSAQGELETLTVTSLAPCDEISFLSCDKESRSEKNLETARKIVVGGAGLGNIENFTTLRKLSAALGAETGATRPPVLWHWIDEERLIGQTGKTVSPELLISLGTSGAVQYTAGITGAKTVVAVNKDPNAPIFQFADMGIVGDVNLFLPVFTEKIKQISLRSLADALDTDGPSARGDDFGSRLIRIRRAHGLTREVLAQSVGRTPEFIKELENNQTTASVGLLITLAEVFDIDAGTFLNAEEQSKLAGERAQAYTRRTANYHYQSLTPGAENEHLRVFMITIESRQKHKPVDYRHEGEEFVYVMDGQLGLTLDGKLYTLMKGEYMKYNSQTPHQLKSLSDEKTRCLVTLYTP</sequence>
<dbReference type="STRING" id="1121400.SAMN02746065_10876"/>
<dbReference type="EMBL" id="FWXY01000008">
    <property type="protein sequence ID" value="SMC71963.1"/>
    <property type="molecule type" value="Genomic_DNA"/>
</dbReference>
<evidence type="ECO:0000313" key="5">
    <source>
        <dbReference type="Proteomes" id="UP000192418"/>
    </source>
</evidence>
<dbReference type="SUPFAM" id="SSF52402">
    <property type="entry name" value="Adenine nucleotide alpha hydrolases-like"/>
    <property type="match status" value="1"/>
</dbReference>
<dbReference type="InterPro" id="IPR014729">
    <property type="entry name" value="Rossmann-like_a/b/a_fold"/>
</dbReference>
<dbReference type="SUPFAM" id="SSF52467">
    <property type="entry name" value="DHS-like NAD/FAD-binding domain"/>
    <property type="match status" value="1"/>
</dbReference>
<dbReference type="InterPro" id="IPR014710">
    <property type="entry name" value="RmlC-like_jellyroll"/>
</dbReference>
<keyword evidence="2" id="KW-0249">Electron transport</keyword>
<feature type="domain" description="HTH cro/C1-type" evidence="3">
    <location>
        <begin position="374"/>
        <end position="428"/>
    </location>
</feature>
<comment type="similarity">
    <text evidence="1">Belongs to the ETF alpha-subunit/FixB family.</text>
</comment>
<dbReference type="Proteomes" id="UP000192418">
    <property type="component" value="Unassembled WGS sequence"/>
</dbReference>
<dbReference type="OrthoDB" id="5343295at2"/>